<dbReference type="Proteomes" id="UP000275836">
    <property type="component" value="Unassembled WGS sequence"/>
</dbReference>
<sequence>MTKEHRYIVYGITDDGLDYVQYRTFSGLIGFEFIDSWADLQLYEYVDGWIKSDAQKIAEVLGGEIKEVNEIRQVKNNGHI</sequence>
<evidence type="ECO:0000313" key="1">
    <source>
        <dbReference type="EMBL" id="RRG17440.1"/>
    </source>
</evidence>
<proteinExistence type="predicted"/>
<dbReference type="AlphaFoldDB" id="A0A3P2RF02"/>
<organism evidence="1 2">
    <name type="scientific">Weissella viridescens</name>
    <name type="common">Lactobacillus viridescens</name>
    <dbReference type="NCBI Taxonomy" id="1629"/>
    <lineage>
        <taxon>Bacteria</taxon>
        <taxon>Bacillati</taxon>
        <taxon>Bacillota</taxon>
        <taxon>Bacilli</taxon>
        <taxon>Lactobacillales</taxon>
        <taxon>Lactobacillaceae</taxon>
        <taxon>Weissella</taxon>
    </lineage>
</organism>
<name>A0A3P2RF02_WEIVI</name>
<gene>
    <name evidence="1" type="ORF">D3P96_07760</name>
</gene>
<protein>
    <submittedName>
        <fullName evidence="1">Uncharacterized protein</fullName>
    </submittedName>
</protein>
<reference evidence="1 2" key="1">
    <citation type="submission" date="2018-10" db="EMBL/GenBank/DDBJ databases">
        <title>Draft genome sequence of Weissella viridescens UCO-SMC3.</title>
        <authorList>
            <person name="Garcia-Cancino A."/>
            <person name="Espinoza-Monje M."/>
            <person name="Albarracin L."/>
            <person name="Garcia-Castillo V."/>
            <person name="Campos-Martin J."/>
            <person name="Nakano Y."/>
            <person name="Guitierrez-Zamorano C."/>
            <person name="Ikeda-Ohtsubo W."/>
            <person name="Morita H."/>
            <person name="Kitazawa H."/>
            <person name="Villena J."/>
        </authorList>
    </citation>
    <scope>NUCLEOTIDE SEQUENCE [LARGE SCALE GENOMIC DNA]</scope>
    <source>
        <strain evidence="1 2">UCO-SMC3</strain>
    </source>
</reference>
<accession>A0A3P2RF02</accession>
<dbReference type="RefSeq" id="WP_124943785.1">
    <property type="nucleotide sequence ID" value="NZ_RHGY01000010.1"/>
</dbReference>
<dbReference type="EMBL" id="RHGY01000010">
    <property type="protein sequence ID" value="RRG17440.1"/>
    <property type="molecule type" value="Genomic_DNA"/>
</dbReference>
<evidence type="ECO:0000313" key="2">
    <source>
        <dbReference type="Proteomes" id="UP000275836"/>
    </source>
</evidence>
<comment type="caution">
    <text evidence="1">The sequence shown here is derived from an EMBL/GenBank/DDBJ whole genome shotgun (WGS) entry which is preliminary data.</text>
</comment>